<dbReference type="InterPro" id="IPR012337">
    <property type="entry name" value="RNaseH-like_sf"/>
</dbReference>
<dbReference type="InterPro" id="IPR005162">
    <property type="entry name" value="Retrotrans_gag_dom"/>
</dbReference>
<organism evidence="3 4">
    <name type="scientific">Solanum verrucosum</name>
    <dbReference type="NCBI Taxonomy" id="315347"/>
    <lineage>
        <taxon>Eukaryota</taxon>
        <taxon>Viridiplantae</taxon>
        <taxon>Streptophyta</taxon>
        <taxon>Embryophyta</taxon>
        <taxon>Tracheophyta</taxon>
        <taxon>Spermatophyta</taxon>
        <taxon>Magnoliopsida</taxon>
        <taxon>eudicotyledons</taxon>
        <taxon>Gunneridae</taxon>
        <taxon>Pentapetalae</taxon>
        <taxon>asterids</taxon>
        <taxon>lamiids</taxon>
        <taxon>Solanales</taxon>
        <taxon>Solanaceae</taxon>
        <taxon>Solanoideae</taxon>
        <taxon>Solaneae</taxon>
        <taxon>Solanum</taxon>
    </lineage>
</organism>
<evidence type="ECO:0000259" key="2">
    <source>
        <dbReference type="PROSITE" id="PS50994"/>
    </source>
</evidence>
<dbReference type="Pfam" id="PF03732">
    <property type="entry name" value="Retrotrans_gag"/>
    <property type="match status" value="1"/>
</dbReference>
<dbReference type="AlphaFoldDB" id="A0AAF0UG55"/>
<sequence>MPPRRVIPTNPNGAPPVPDQEVLNAKFQNDIQLLALCVTNQNNQMNPPEFLGLQTEKDPQNFIDVVKKIFEVMQWKENTGTYAAPITCLSVRVANRTSSSASGFPYFIVEGVGDPTSIEPLESTGVKDSLTYEEVPVEIIDRQVRRLRNKEVAQSSGIEGDNVNQGVPPQSPQVPGDPLIDRLTNAEFRFGFQMLTQDGIETPKFYGSKMGEDPQEFIDEVSKVLDFVRVILVKKAELAPYQLKGVAQIWFNQWKEARLVEKIPMERERFKNGFLHRFCHLDMREAKLLEFINLRQGNLSVKDYDWRFTRFLRYSPSIVAHPRLRMSKFVSGGFDLVVKECHTTMLDHDINISRLMIYAQRIENDKVKERPRETKWYRIEDDNSSQERSEGHGRLRPQQRFSGQGTSKTPPRFIKEMVSNPKFHERSNNCRFLDCAKCGRNNSVGSVSHVEEEKRELSRDVHRLARLGVRLEDSPKGGVMVRHNSESSVVVGVKPKQHLDPILMELKDSVLNKPIETFSQGEDGVLRNQRRLCVPDVDCLRETIVEEAHGSRYSIHPRATKMYCDLREIYWWNGIKRDIADFVARCSNCQQVKAEHQGPGGITQDIDTPTRKWEEINMDFVGEDYTKLYIKKIVKLHGAPLSIISDRGAQLISHFWRSFQSGLGTQVKLSTTFHPQMDGQAERTIQTLEDMLRACVIDFKGNWDNHLPLIEFSYNNNDHSSIAMVPFEALYGRRCRSQVGWFEVGEFALFGSEVVYEATEKVRLIRDRLKMAHSRQKSYADNRKSDLEFEEGLGMNKNLSYEEVPVEVLDRQVKKLRNKEVA</sequence>
<accession>A0AAF0UG55</accession>
<keyword evidence="4" id="KW-1185">Reference proteome</keyword>
<feature type="region of interest" description="Disordered" evidence="1">
    <location>
        <begin position="377"/>
        <end position="412"/>
    </location>
</feature>
<name>A0AAF0UG55_SOLVR</name>
<dbReference type="EMBL" id="CP133620">
    <property type="protein sequence ID" value="WMV45442.1"/>
    <property type="molecule type" value="Genomic_DNA"/>
</dbReference>
<dbReference type="GO" id="GO:0015074">
    <property type="term" value="P:DNA integration"/>
    <property type="evidence" value="ECO:0007669"/>
    <property type="project" value="InterPro"/>
</dbReference>
<dbReference type="PANTHER" id="PTHR45835">
    <property type="entry name" value="YALI0A06105P"/>
    <property type="match status" value="1"/>
</dbReference>
<feature type="region of interest" description="Disordered" evidence="1">
    <location>
        <begin position="155"/>
        <end position="175"/>
    </location>
</feature>
<dbReference type="Pfam" id="PF17921">
    <property type="entry name" value="Integrase_H2C2"/>
    <property type="match status" value="1"/>
</dbReference>
<dbReference type="PROSITE" id="PS50994">
    <property type="entry name" value="INTEGRASE"/>
    <property type="match status" value="1"/>
</dbReference>
<evidence type="ECO:0000256" key="1">
    <source>
        <dbReference type="SAM" id="MobiDB-lite"/>
    </source>
</evidence>
<dbReference type="SUPFAM" id="SSF53098">
    <property type="entry name" value="Ribonuclease H-like"/>
    <property type="match status" value="1"/>
</dbReference>
<dbReference type="Gene3D" id="1.10.340.70">
    <property type="match status" value="1"/>
</dbReference>
<evidence type="ECO:0000313" key="4">
    <source>
        <dbReference type="Proteomes" id="UP001234989"/>
    </source>
</evidence>
<dbReference type="InterPro" id="IPR001584">
    <property type="entry name" value="Integrase_cat-core"/>
</dbReference>
<dbReference type="Proteomes" id="UP001234989">
    <property type="component" value="Chromosome 9"/>
</dbReference>
<dbReference type="Gene3D" id="3.30.420.10">
    <property type="entry name" value="Ribonuclease H-like superfamily/Ribonuclease H"/>
    <property type="match status" value="1"/>
</dbReference>
<gene>
    <name evidence="3" type="ORF">MTR67_038827</name>
</gene>
<dbReference type="GO" id="GO:0003676">
    <property type="term" value="F:nucleic acid binding"/>
    <property type="evidence" value="ECO:0007669"/>
    <property type="project" value="InterPro"/>
</dbReference>
<feature type="compositionally biased region" description="Low complexity" evidence="1">
    <location>
        <begin position="162"/>
        <end position="175"/>
    </location>
</feature>
<dbReference type="InterPro" id="IPR041588">
    <property type="entry name" value="Integrase_H2C2"/>
</dbReference>
<reference evidence="3" key="1">
    <citation type="submission" date="2023-08" db="EMBL/GenBank/DDBJ databases">
        <title>A de novo genome assembly of Solanum verrucosum Schlechtendal, a Mexican diploid species geographically isolated from the other diploid A-genome species in potato relatives.</title>
        <authorList>
            <person name="Hosaka K."/>
        </authorList>
    </citation>
    <scope>NUCLEOTIDE SEQUENCE</scope>
    <source>
        <tissue evidence="3">Young leaves</tissue>
    </source>
</reference>
<proteinExistence type="predicted"/>
<protein>
    <recommendedName>
        <fullName evidence="2">Integrase catalytic domain-containing protein</fullName>
    </recommendedName>
</protein>
<dbReference type="InterPro" id="IPR036397">
    <property type="entry name" value="RNaseH_sf"/>
</dbReference>
<evidence type="ECO:0000313" key="3">
    <source>
        <dbReference type="EMBL" id="WMV45442.1"/>
    </source>
</evidence>
<feature type="compositionally biased region" description="Basic and acidic residues" evidence="1">
    <location>
        <begin position="377"/>
        <end position="393"/>
    </location>
</feature>
<feature type="compositionally biased region" description="Polar residues" evidence="1">
    <location>
        <begin position="399"/>
        <end position="409"/>
    </location>
</feature>
<feature type="domain" description="Integrase catalytic" evidence="2">
    <location>
        <begin position="625"/>
        <end position="734"/>
    </location>
</feature>
<dbReference type="PANTHER" id="PTHR45835:SF91">
    <property type="entry name" value="RETROTRANSPOSON, TY3-GYPSY SUBCLASS-LIKE PROTEIN"/>
    <property type="match status" value="1"/>
</dbReference>